<dbReference type="InterPro" id="IPR052895">
    <property type="entry name" value="HetReg/Transcr_Mod"/>
</dbReference>
<feature type="compositionally biased region" description="Low complexity" evidence="1">
    <location>
        <begin position="295"/>
        <end position="308"/>
    </location>
</feature>
<proteinExistence type="predicted"/>
<feature type="region of interest" description="Disordered" evidence="1">
    <location>
        <begin position="29"/>
        <end position="57"/>
    </location>
</feature>
<dbReference type="InterPro" id="IPR010730">
    <property type="entry name" value="HET"/>
</dbReference>
<gene>
    <name evidence="3" type="ORF">BCR42DRAFT_469313</name>
</gene>
<dbReference type="OrthoDB" id="2290129at2759"/>
<organism evidence="3 4">
    <name type="scientific">Absidia repens</name>
    <dbReference type="NCBI Taxonomy" id="90262"/>
    <lineage>
        <taxon>Eukaryota</taxon>
        <taxon>Fungi</taxon>
        <taxon>Fungi incertae sedis</taxon>
        <taxon>Mucoromycota</taxon>
        <taxon>Mucoromycotina</taxon>
        <taxon>Mucoromycetes</taxon>
        <taxon>Mucorales</taxon>
        <taxon>Cunninghamellaceae</taxon>
        <taxon>Absidia</taxon>
    </lineage>
</organism>
<feature type="region of interest" description="Disordered" evidence="1">
    <location>
        <begin position="295"/>
        <end position="317"/>
    </location>
</feature>
<comment type="caution">
    <text evidence="3">The sequence shown here is derived from an EMBL/GenBank/DDBJ whole genome shotgun (WGS) entry which is preliminary data.</text>
</comment>
<accession>A0A1X2I9X1</accession>
<sequence>MSEDIFFPFYFFSDIPPTMNTEADIERDKTFDSDDEESKQNEMGTCRPIRAQTGSPPTPEFKTYLVLNIPDEDDEELDDSITENTVTKNTDRTGLATIMRKPPSPEHVDIVLVNIKKAAEERYIYCEKKSLDDGPAYVALSYRWGELDEQMVAATDDYHARIVSFKLDDFFTLCQAMQHEPDLQHIDYVWVDAFCVDQEHVDKRRATIYRMTDIYLGARVILAVPDLHASHLSASTTANRDVMQLITKYRRYLYCLLDGSPEAERARAKIDHAWMDKLGIPKLFPYRWEILGQEQNTSSSSSISSPSDDSNEEDPNPCFIQQMMTLMRSHHVNRPPPPVEKKAAEHNDLQLSCRLMVEFQRLEWQRQIEQRKNEISQSMYFLQSIMEDWSNRAWVVSEYNLARKHSGRIKFWFNQLSYPVLHRYPFFCYEFDHPKHQRPQSIYQNFYSAETDPYLGYLDHQRPYRNKMELLKKQFRDSMRRRLSTRTVLEMMLQSKASRTEDRFYSILPLSPKYKHHIKDKHSISDLHISDMLSVRLQLLKWMDTKDQLNLLFCAQHPIATTTAAAATAAASVPLLPTFATHLKTIKPGLLKLIHQHRDLNFNLEDQDCVRLTRDDRSASTLDVLWVRPKKYYVPCHPQQTSCFERPRPFFYKDIAGGGDDDGMRSKIWKDVGLDPTKDTLDAVLIPLFLVSDSIYLYNDDVIFDDQDIVVDDDLNKRGKIKSNLQLVGSWAKNTWICYRFCSDYNNAKIDPSRTYDLDPLSEGFRIY</sequence>
<name>A0A1X2I9X1_9FUNG</name>
<dbReference type="AlphaFoldDB" id="A0A1X2I9X1"/>
<evidence type="ECO:0000256" key="1">
    <source>
        <dbReference type="SAM" id="MobiDB-lite"/>
    </source>
</evidence>
<protein>
    <recommendedName>
        <fullName evidence="2">Heterokaryon incompatibility domain-containing protein</fullName>
    </recommendedName>
</protein>
<evidence type="ECO:0000313" key="3">
    <source>
        <dbReference type="EMBL" id="ORZ11555.1"/>
    </source>
</evidence>
<dbReference type="EMBL" id="MCGE01000021">
    <property type="protein sequence ID" value="ORZ11555.1"/>
    <property type="molecule type" value="Genomic_DNA"/>
</dbReference>
<reference evidence="3 4" key="1">
    <citation type="submission" date="2016-07" db="EMBL/GenBank/DDBJ databases">
        <title>Pervasive Adenine N6-methylation of Active Genes in Fungi.</title>
        <authorList>
            <consortium name="DOE Joint Genome Institute"/>
            <person name="Mondo S.J."/>
            <person name="Dannebaum R.O."/>
            <person name="Kuo R.C."/>
            <person name="Labutti K."/>
            <person name="Haridas S."/>
            <person name="Kuo A."/>
            <person name="Salamov A."/>
            <person name="Ahrendt S.R."/>
            <person name="Lipzen A."/>
            <person name="Sullivan W."/>
            <person name="Andreopoulos W.B."/>
            <person name="Clum A."/>
            <person name="Lindquist E."/>
            <person name="Daum C."/>
            <person name="Ramamoorthy G.K."/>
            <person name="Gryganskyi A."/>
            <person name="Culley D."/>
            <person name="Magnuson J.K."/>
            <person name="James T.Y."/>
            <person name="O'Malley M.A."/>
            <person name="Stajich J.E."/>
            <person name="Spatafora J.W."/>
            <person name="Visel A."/>
            <person name="Grigoriev I.V."/>
        </authorList>
    </citation>
    <scope>NUCLEOTIDE SEQUENCE [LARGE SCALE GENOMIC DNA]</scope>
    <source>
        <strain evidence="3 4">NRRL 1336</strain>
    </source>
</reference>
<dbReference type="PANTHER" id="PTHR24148">
    <property type="entry name" value="ANKYRIN REPEAT DOMAIN-CONTAINING PROTEIN 39 HOMOLOG-RELATED"/>
    <property type="match status" value="1"/>
</dbReference>
<feature type="domain" description="Heterokaryon incompatibility" evidence="2">
    <location>
        <begin position="137"/>
        <end position="229"/>
    </location>
</feature>
<dbReference type="PANTHER" id="PTHR24148:SF64">
    <property type="entry name" value="HETEROKARYON INCOMPATIBILITY DOMAIN-CONTAINING PROTEIN"/>
    <property type="match status" value="1"/>
</dbReference>
<dbReference type="Pfam" id="PF06985">
    <property type="entry name" value="HET"/>
    <property type="match status" value="1"/>
</dbReference>
<keyword evidence="4" id="KW-1185">Reference proteome</keyword>
<evidence type="ECO:0000259" key="2">
    <source>
        <dbReference type="Pfam" id="PF06985"/>
    </source>
</evidence>
<evidence type="ECO:0000313" key="4">
    <source>
        <dbReference type="Proteomes" id="UP000193560"/>
    </source>
</evidence>
<dbReference type="Proteomes" id="UP000193560">
    <property type="component" value="Unassembled WGS sequence"/>
</dbReference>